<organism evidence="3 4">
    <name type="scientific">Bariatricus massiliensis</name>
    <dbReference type="NCBI Taxonomy" id="1745713"/>
    <lineage>
        <taxon>Bacteria</taxon>
        <taxon>Bacillati</taxon>
        <taxon>Bacillota</taxon>
        <taxon>Clostridia</taxon>
        <taxon>Lachnospirales</taxon>
        <taxon>Lachnospiraceae</taxon>
        <taxon>Bariatricus</taxon>
    </lineage>
</organism>
<feature type="domain" description="Amidohydrolase 3" evidence="2">
    <location>
        <begin position="43"/>
        <end position="81"/>
    </location>
</feature>
<evidence type="ECO:0000259" key="2">
    <source>
        <dbReference type="Pfam" id="PF07969"/>
    </source>
</evidence>
<dbReference type="Proteomes" id="UP001299546">
    <property type="component" value="Unassembled WGS sequence"/>
</dbReference>
<dbReference type="PANTHER" id="PTHR43135:SF3">
    <property type="entry name" value="ALPHA-D-RIBOSE 1-METHYLPHOSPHONATE 5-TRIPHOSPHATE DIPHOSPHATASE"/>
    <property type="match status" value="1"/>
</dbReference>
<comment type="caution">
    <text evidence="3">The sequence shown here is derived from an EMBL/GenBank/DDBJ whole genome shotgun (WGS) entry which is preliminary data.</text>
</comment>
<dbReference type="SUPFAM" id="SSF51338">
    <property type="entry name" value="Composite domain of metallo-dependent hydrolases"/>
    <property type="match status" value="1"/>
</dbReference>
<dbReference type="InterPro" id="IPR006680">
    <property type="entry name" value="Amidohydro-rel"/>
</dbReference>
<dbReference type="InterPro" id="IPR032466">
    <property type="entry name" value="Metal_Hydrolase"/>
</dbReference>
<accession>A0ABS8DKQ1</accession>
<dbReference type="Gene3D" id="3.20.20.140">
    <property type="entry name" value="Metal-dependent hydrolases"/>
    <property type="match status" value="1"/>
</dbReference>
<dbReference type="InterPro" id="IPR013108">
    <property type="entry name" value="Amidohydro_3"/>
</dbReference>
<dbReference type="InterPro" id="IPR051781">
    <property type="entry name" value="Metallo-dep_Hydrolase"/>
</dbReference>
<reference evidence="3 4" key="1">
    <citation type="submission" date="2021-10" db="EMBL/GenBank/DDBJ databases">
        <title>Collection of gut derived symbiotic bacterial strains cultured from healthy donors.</title>
        <authorList>
            <person name="Lin H."/>
            <person name="Littmann E."/>
            <person name="Kohout C."/>
            <person name="Pamer E.G."/>
        </authorList>
    </citation>
    <scope>NUCLEOTIDE SEQUENCE [LARGE SCALE GENOMIC DNA]</scope>
    <source>
        <strain evidence="3 4">DFI.1.165</strain>
    </source>
</reference>
<evidence type="ECO:0000313" key="4">
    <source>
        <dbReference type="Proteomes" id="UP001299546"/>
    </source>
</evidence>
<dbReference type="Pfam" id="PF01979">
    <property type="entry name" value="Amidohydro_1"/>
    <property type="match status" value="1"/>
</dbReference>
<dbReference type="PANTHER" id="PTHR43135">
    <property type="entry name" value="ALPHA-D-RIBOSE 1-METHYLPHOSPHONATE 5-TRIPHOSPHATE DIPHOSPHATASE"/>
    <property type="match status" value="1"/>
</dbReference>
<evidence type="ECO:0000313" key="3">
    <source>
        <dbReference type="EMBL" id="MCB7388979.1"/>
    </source>
</evidence>
<protein>
    <submittedName>
        <fullName evidence="3">Amidohydrolase family protein</fullName>
    </submittedName>
</protein>
<gene>
    <name evidence="3" type="ORF">LIZ65_16955</name>
</gene>
<dbReference type="InterPro" id="IPR011059">
    <property type="entry name" value="Metal-dep_hydrolase_composite"/>
</dbReference>
<dbReference type="RefSeq" id="WP_066738023.1">
    <property type="nucleotide sequence ID" value="NZ_JAJCIQ010000017.1"/>
</dbReference>
<dbReference type="EMBL" id="JAJCIS010000017">
    <property type="protein sequence ID" value="MCB7388979.1"/>
    <property type="molecule type" value="Genomic_DNA"/>
</dbReference>
<keyword evidence="4" id="KW-1185">Reference proteome</keyword>
<proteinExistence type="predicted"/>
<sequence length="385" mass="41646">MSMLIKDALIYDMEGNAPFKGDIYMEEGKIAQIGSGLDICADEVIDADGLVALPGFVDAHSHLGGFHMLNYDECDFNEMTDPVTADVRAIDGCNVHDKCFMDACKGGVTTMCITPGSGNPICGLAFIAKTAGKDDIHELVIKNPSALKLAFGMNPIGVYGKKNQMPMTRMGVIKVMRDAFHKAKDYMAKKEAAQGDITKMPDYDAKLEAISLALSRQIPLKIHCEQFDMMTAIELAKEFDCEYTIEHAWGAEFFLPELKEGGGAINYGPVGVPTGYGELTHANIAEVKMLEDAGVHVSIMTDSPITMPELIYIQAGEAVRRGLSHESALKMITINPAKTLHVDDRVGSIKVGKDGDIVLFNGMPALDVAAGVKYTIVEGNVVYRG</sequence>
<dbReference type="Pfam" id="PF07969">
    <property type="entry name" value="Amidohydro_3"/>
    <property type="match status" value="1"/>
</dbReference>
<feature type="domain" description="Amidohydrolase-related" evidence="1">
    <location>
        <begin position="286"/>
        <end position="382"/>
    </location>
</feature>
<evidence type="ECO:0000259" key="1">
    <source>
        <dbReference type="Pfam" id="PF01979"/>
    </source>
</evidence>
<name>A0ABS8DKQ1_9FIRM</name>
<dbReference type="SUPFAM" id="SSF51556">
    <property type="entry name" value="Metallo-dependent hydrolases"/>
    <property type="match status" value="1"/>
</dbReference>